<accession>A0A2V3IQB9</accession>
<reference evidence="1 2" key="1">
    <citation type="journal article" date="2018" name="Mol. Biol. Evol.">
        <title>Analysis of the draft genome of the red seaweed Gracilariopsis chorda provides insights into genome size evolution in Rhodophyta.</title>
        <authorList>
            <person name="Lee J."/>
            <person name="Yang E.C."/>
            <person name="Graf L."/>
            <person name="Yang J.H."/>
            <person name="Qiu H."/>
            <person name="Zel Zion U."/>
            <person name="Chan C.X."/>
            <person name="Stephens T.G."/>
            <person name="Weber A.P.M."/>
            <person name="Boo G.H."/>
            <person name="Boo S.M."/>
            <person name="Kim K.M."/>
            <person name="Shin Y."/>
            <person name="Jung M."/>
            <person name="Lee S.J."/>
            <person name="Yim H.S."/>
            <person name="Lee J.H."/>
            <person name="Bhattacharya D."/>
            <person name="Yoon H.S."/>
        </authorList>
    </citation>
    <scope>NUCLEOTIDE SEQUENCE [LARGE SCALE GENOMIC DNA]</scope>
    <source>
        <strain evidence="1 2">SKKU-2015</strain>
        <tissue evidence="1">Whole body</tissue>
    </source>
</reference>
<comment type="caution">
    <text evidence="1">The sequence shown here is derived from an EMBL/GenBank/DDBJ whole genome shotgun (WGS) entry which is preliminary data.</text>
</comment>
<name>A0A2V3IQB9_9FLOR</name>
<dbReference type="AlphaFoldDB" id="A0A2V3IQB9"/>
<proteinExistence type="predicted"/>
<evidence type="ECO:0000313" key="2">
    <source>
        <dbReference type="Proteomes" id="UP000247409"/>
    </source>
</evidence>
<dbReference type="EMBL" id="NBIV01000096">
    <property type="protein sequence ID" value="PXF44269.1"/>
    <property type="molecule type" value="Genomic_DNA"/>
</dbReference>
<gene>
    <name evidence="1" type="ORF">BWQ96_05973</name>
</gene>
<sequence length="267" mass="30864">MPYSVCEEYRTSYDLLRDLLLSRCTCGGHHILDSKMMKDLNQFKDEEDMEQRSRVAVGDCDQLGEIEVIPHESVWLRKDKDGNDPLIELKDSDLCGKTNDKNGAEVEMGAFISKTSTEQILNAPPRSNKMITLVYPCRELVDWRTAMTEMAEFLSPFDLKQYFISGLTSHHLWIFMKNRSMGSLFNTSKQKQDLSVNFFENYKKVQDFRILFMEGFNHFLNPKTGYIEVVLNVSAVKELYKGDNRVYKCSVCQGMELLCGYGDLYDL</sequence>
<protein>
    <submittedName>
        <fullName evidence="1">Uncharacterized protein</fullName>
    </submittedName>
</protein>
<evidence type="ECO:0000313" key="1">
    <source>
        <dbReference type="EMBL" id="PXF44269.1"/>
    </source>
</evidence>
<keyword evidence="2" id="KW-1185">Reference proteome</keyword>
<organism evidence="1 2">
    <name type="scientific">Gracilariopsis chorda</name>
    <dbReference type="NCBI Taxonomy" id="448386"/>
    <lineage>
        <taxon>Eukaryota</taxon>
        <taxon>Rhodophyta</taxon>
        <taxon>Florideophyceae</taxon>
        <taxon>Rhodymeniophycidae</taxon>
        <taxon>Gracilariales</taxon>
        <taxon>Gracilariaceae</taxon>
        <taxon>Gracilariopsis</taxon>
    </lineage>
</organism>
<dbReference type="Proteomes" id="UP000247409">
    <property type="component" value="Unassembled WGS sequence"/>
</dbReference>